<dbReference type="SUPFAM" id="SSF56300">
    <property type="entry name" value="Metallo-dependent phosphatases"/>
    <property type="match status" value="1"/>
</dbReference>
<dbReference type="RefSeq" id="WP_084667012.1">
    <property type="nucleotide sequence ID" value="NZ_LT838272.1"/>
</dbReference>
<dbReference type="InterPro" id="IPR000979">
    <property type="entry name" value="Phosphodiesterase_MJ0936/Vps29"/>
</dbReference>
<dbReference type="Gene3D" id="3.60.21.10">
    <property type="match status" value="1"/>
</dbReference>
<dbReference type="OrthoDB" id="9800565at2"/>
<dbReference type="EC" id="3.1.4.-" evidence="2"/>
<dbReference type="InterPro" id="IPR029052">
    <property type="entry name" value="Metallo-depent_PP-like"/>
</dbReference>
<dbReference type="GO" id="GO:0016787">
    <property type="term" value="F:hydrolase activity"/>
    <property type="evidence" value="ECO:0007669"/>
    <property type="project" value="UniProtKB-UniRule"/>
</dbReference>
<dbReference type="EMBL" id="LT838272">
    <property type="protein sequence ID" value="SMB91588.1"/>
    <property type="molecule type" value="Genomic_DNA"/>
</dbReference>
<proteinExistence type="inferred from homology"/>
<evidence type="ECO:0000256" key="1">
    <source>
        <dbReference type="ARBA" id="ARBA00008950"/>
    </source>
</evidence>
<dbReference type="NCBIfam" id="TIGR00040">
    <property type="entry name" value="yfcE"/>
    <property type="match status" value="1"/>
</dbReference>
<evidence type="ECO:0000259" key="3">
    <source>
        <dbReference type="Pfam" id="PF12850"/>
    </source>
</evidence>
<dbReference type="Proteomes" id="UP000192569">
    <property type="component" value="Chromosome I"/>
</dbReference>
<evidence type="ECO:0000313" key="5">
    <source>
        <dbReference type="Proteomes" id="UP000192569"/>
    </source>
</evidence>
<dbReference type="NCBIfam" id="NF006988">
    <property type="entry name" value="PRK09453.1"/>
    <property type="match status" value="1"/>
</dbReference>
<name>A0A1W1VDY8_9FIRM</name>
<dbReference type="InterPro" id="IPR024654">
    <property type="entry name" value="Calcineurin-like_PHP_lpxH"/>
</dbReference>
<dbReference type="Pfam" id="PF12850">
    <property type="entry name" value="Metallophos_2"/>
    <property type="match status" value="1"/>
</dbReference>
<dbReference type="InterPro" id="IPR041802">
    <property type="entry name" value="MPP_YfcE"/>
</dbReference>
<dbReference type="STRING" id="698762.SAMN00808754_0484"/>
<dbReference type="GO" id="GO:0046872">
    <property type="term" value="F:metal ion binding"/>
    <property type="evidence" value="ECO:0007669"/>
    <property type="project" value="UniProtKB-KW"/>
</dbReference>
<feature type="domain" description="Calcineurin-like phosphoesterase" evidence="3">
    <location>
        <begin position="6"/>
        <end position="167"/>
    </location>
</feature>
<keyword evidence="2" id="KW-0479">Metal-binding</keyword>
<gene>
    <name evidence="4" type="ORF">SAMN00808754_0484</name>
</gene>
<dbReference type="CDD" id="cd00841">
    <property type="entry name" value="MPP_YfcE"/>
    <property type="match status" value="1"/>
</dbReference>
<organism evidence="4 5">
    <name type="scientific">Thermanaeromonas toyohensis ToBE</name>
    <dbReference type="NCBI Taxonomy" id="698762"/>
    <lineage>
        <taxon>Bacteria</taxon>
        <taxon>Bacillati</taxon>
        <taxon>Bacillota</taxon>
        <taxon>Clostridia</taxon>
        <taxon>Neomoorellales</taxon>
        <taxon>Neomoorellaceae</taxon>
        <taxon>Thermanaeromonas</taxon>
    </lineage>
</organism>
<dbReference type="AlphaFoldDB" id="A0A1W1VDY8"/>
<reference evidence="4 5" key="1">
    <citation type="submission" date="2017-04" db="EMBL/GenBank/DDBJ databases">
        <authorList>
            <person name="Afonso C.L."/>
            <person name="Miller P.J."/>
            <person name="Scott M.A."/>
            <person name="Spackman E."/>
            <person name="Goraichik I."/>
            <person name="Dimitrov K.M."/>
            <person name="Suarez D.L."/>
            <person name="Swayne D.E."/>
        </authorList>
    </citation>
    <scope>NUCLEOTIDE SEQUENCE [LARGE SCALE GENOMIC DNA]</scope>
    <source>
        <strain evidence="4 5">ToBE</strain>
    </source>
</reference>
<evidence type="ECO:0000313" key="4">
    <source>
        <dbReference type="EMBL" id="SMB91588.1"/>
    </source>
</evidence>
<comment type="similarity">
    <text evidence="1 2">Belongs to the metallophosphoesterase superfamily. YfcE family.</text>
</comment>
<dbReference type="PANTHER" id="PTHR11124">
    <property type="entry name" value="VACUOLAR SORTING PROTEIN VPS29"/>
    <property type="match status" value="1"/>
</dbReference>
<sequence>MHQLKRIGVISDTHGDVAAWEKALEIWGPVDLIVHAGDVLYHGPRNPLVQAYHPPELAERINASQVPVLIARGNCDADVDQLVLEWPLQSQMVLVQTPYIRLIATHGQGMDKAEMVELAKRYRVDIFIFGHTHVPALEKVEGIVLLNPGSPALPKGQEGATVALIDENSVYLKALKDGKTLGQIHL</sequence>
<protein>
    <recommendedName>
        <fullName evidence="2">Phosphoesterase</fullName>
        <ecNumber evidence="2">3.1.4.-</ecNumber>
    </recommendedName>
</protein>
<accession>A0A1W1VDY8</accession>
<comment type="cofactor">
    <cofactor evidence="2">
        <name>a divalent metal cation</name>
        <dbReference type="ChEBI" id="CHEBI:60240"/>
    </cofactor>
</comment>
<evidence type="ECO:0000256" key="2">
    <source>
        <dbReference type="RuleBase" id="RU362039"/>
    </source>
</evidence>
<keyword evidence="5" id="KW-1185">Reference proteome</keyword>